<evidence type="ECO:0000259" key="3">
    <source>
        <dbReference type="PROSITE" id="PS50103"/>
    </source>
</evidence>
<keyword evidence="1" id="KW-0862">Zinc</keyword>
<feature type="region of interest" description="Disordered" evidence="2">
    <location>
        <begin position="121"/>
        <end position="152"/>
    </location>
</feature>
<reference evidence="4" key="1">
    <citation type="submission" date="2022-11" db="EMBL/GenBank/DDBJ databases">
        <authorList>
            <person name="Petersen C."/>
        </authorList>
    </citation>
    <scope>NUCLEOTIDE SEQUENCE</scope>
    <source>
        <strain evidence="4">IBT 29864</strain>
    </source>
</reference>
<evidence type="ECO:0000256" key="1">
    <source>
        <dbReference type="PROSITE-ProRule" id="PRU00723"/>
    </source>
</evidence>
<accession>A0A9W9VFB9</accession>
<feature type="region of interest" description="Disordered" evidence="2">
    <location>
        <begin position="449"/>
        <end position="476"/>
    </location>
</feature>
<feature type="domain" description="C3H1-type" evidence="3">
    <location>
        <begin position="156"/>
        <end position="185"/>
    </location>
</feature>
<dbReference type="AlphaFoldDB" id="A0A9W9VFB9"/>
<feature type="compositionally biased region" description="Low complexity" evidence="2">
    <location>
        <begin position="353"/>
        <end position="368"/>
    </location>
</feature>
<dbReference type="GeneID" id="81434584"/>
<dbReference type="OrthoDB" id="5355510at2759"/>
<dbReference type="PROSITE" id="PS50103">
    <property type="entry name" value="ZF_C3H1"/>
    <property type="match status" value="1"/>
</dbReference>
<feature type="compositionally biased region" description="Polar residues" evidence="2">
    <location>
        <begin position="262"/>
        <end position="276"/>
    </location>
</feature>
<keyword evidence="1" id="KW-0863">Zinc-finger</keyword>
<reference evidence="4" key="2">
    <citation type="journal article" date="2023" name="IMA Fungus">
        <title>Comparative genomic study of the Penicillium genus elucidates a diverse pangenome and 15 lateral gene transfer events.</title>
        <authorList>
            <person name="Petersen C."/>
            <person name="Sorensen T."/>
            <person name="Nielsen M.R."/>
            <person name="Sondergaard T.E."/>
            <person name="Sorensen J.L."/>
            <person name="Fitzpatrick D.A."/>
            <person name="Frisvad J.C."/>
            <person name="Nielsen K.L."/>
        </authorList>
    </citation>
    <scope>NUCLEOTIDE SEQUENCE</scope>
    <source>
        <strain evidence="4">IBT 29864</strain>
    </source>
</reference>
<organism evidence="4 5">
    <name type="scientific">Penicillium cataractarum</name>
    <dbReference type="NCBI Taxonomy" id="2100454"/>
    <lineage>
        <taxon>Eukaryota</taxon>
        <taxon>Fungi</taxon>
        <taxon>Dikarya</taxon>
        <taxon>Ascomycota</taxon>
        <taxon>Pezizomycotina</taxon>
        <taxon>Eurotiomycetes</taxon>
        <taxon>Eurotiomycetidae</taxon>
        <taxon>Eurotiales</taxon>
        <taxon>Aspergillaceae</taxon>
        <taxon>Penicillium</taxon>
    </lineage>
</organism>
<feature type="zinc finger region" description="C3H1-type" evidence="1">
    <location>
        <begin position="156"/>
        <end position="185"/>
    </location>
</feature>
<feature type="compositionally biased region" description="Polar residues" evidence="2">
    <location>
        <begin position="286"/>
        <end position="331"/>
    </location>
</feature>
<evidence type="ECO:0000256" key="2">
    <source>
        <dbReference type="SAM" id="MobiDB-lite"/>
    </source>
</evidence>
<gene>
    <name evidence="4" type="ORF">N7496_002476</name>
</gene>
<dbReference type="Proteomes" id="UP001147782">
    <property type="component" value="Unassembled WGS sequence"/>
</dbReference>
<proteinExistence type="predicted"/>
<feature type="region of interest" description="Disordered" evidence="2">
    <location>
        <begin position="246"/>
        <end position="368"/>
    </location>
</feature>
<sequence>MSSQVRPSFFCSRPNGSLTPLIALDDFPVGVTVRGVGRTLTPSDTQGMISCGSAEPRSEPWDLEGAAPAGRGAIASNEDLAELQSVLFKIMADDNVSTELRGAIKGILYRGLDTSYVGGSTPTKAVTGRQSTSPGYHGNNGHSGHGHAGNGKHGFNAKKEFCSYWIRHGECDYQQQGCLYKHEMPTDIFMLEKLGLRDIPRWYREKYDVPSLLQAGYGNQHRGQQQQAAIDQPQQRAIQYRPTANTVTNAGPSAHTGPAANAGSSTNAGPSANVGPSTHAGPSRNAAASRNTGTFRNAGPSGNSNATSRKTNANTNGNPRGSIKGRNNPNAGKNGHRDDVAAPSVNNDSNGTPSSASPNMSNSSTWSISPRGQQLLLATPMDRPLTLSEVQGNHILDKDGIAAQQALAARLRALTTEDAYPAEESMKPLYRTKSRFNFGADGHLKGKAAQANRTGFDPSANLAKPETGKEATPSASTSMIGQLVATSEPIDPNEPLFYWGPIGQPVQRPVMYAPNAYTATHANNQSMNGHNAQFTYPYMDRH</sequence>
<dbReference type="RefSeq" id="XP_056557619.1">
    <property type="nucleotide sequence ID" value="XM_056695407.1"/>
</dbReference>
<dbReference type="InterPro" id="IPR000571">
    <property type="entry name" value="Znf_CCCH"/>
</dbReference>
<name>A0A9W9VFB9_9EURO</name>
<keyword evidence="5" id="KW-1185">Reference proteome</keyword>
<dbReference type="EMBL" id="JAPZBS010000002">
    <property type="protein sequence ID" value="KAJ5380048.1"/>
    <property type="molecule type" value="Genomic_DNA"/>
</dbReference>
<protein>
    <recommendedName>
        <fullName evidence="3">C3H1-type domain-containing protein</fullName>
    </recommendedName>
</protein>
<comment type="caution">
    <text evidence="4">The sequence shown here is derived from an EMBL/GenBank/DDBJ whole genome shotgun (WGS) entry which is preliminary data.</text>
</comment>
<evidence type="ECO:0000313" key="4">
    <source>
        <dbReference type="EMBL" id="KAJ5380048.1"/>
    </source>
</evidence>
<keyword evidence="1" id="KW-0479">Metal-binding</keyword>
<dbReference type="GO" id="GO:0008270">
    <property type="term" value="F:zinc ion binding"/>
    <property type="evidence" value="ECO:0007669"/>
    <property type="project" value="UniProtKB-KW"/>
</dbReference>
<evidence type="ECO:0000313" key="5">
    <source>
        <dbReference type="Proteomes" id="UP001147782"/>
    </source>
</evidence>
<feature type="compositionally biased region" description="Polar residues" evidence="2">
    <location>
        <begin position="121"/>
        <end position="134"/>
    </location>
</feature>
<feature type="compositionally biased region" description="Gly residues" evidence="2">
    <location>
        <begin position="141"/>
        <end position="152"/>
    </location>
</feature>